<comment type="caution">
    <text evidence="7">The sequence shown here is derived from an EMBL/GenBank/DDBJ whole genome shotgun (WGS) entry which is preliminary data.</text>
</comment>
<evidence type="ECO:0000256" key="4">
    <source>
        <dbReference type="ARBA" id="ARBA00023136"/>
    </source>
</evidence>
<name>A0AA36GEW7_9BILA</name>
<feature type="transmembrane region" description="Helical" evidence="5">
    <location>
        <begin position="21"/>
        <end position="42"/>
    </location>
</feature>
<dbReference type="PANTHER" id="PTHR46346:SF1">
    <property type="entry name" value="PHOSPHATIDYLINOSITOL N-ACETYLGLUCOSAMINYLTRANSFERASE SUBUNIT P"/>
    <property type="match status" value="1"/>
</dbReference>
<dbReference type="PANTHER" id="PTHR46346">
    <property type="entry name" value="PHOSPHATIDYLINOSITOL N-ACETYLGLUCOSAMINYLTRANSFERASE SUBUNIT P"/>
    <property type="match status" value="1"/>
</dbReference>
<evidence type="ECO:0000256" key="3">
    <source>
        <dbReference type="ARBA" id="ARBA00022989"/>
    </source>
</evidence>
<organism evidence="7 8">
    <name type="scientific">Mesorhabditis spiculigera</name>
    <dbReference type="NCBI Taxonomy" id="96644"/>
    <lineage>
        <taxon>Eukaryota</taxon>
        <taxon>Metazoa</taxon>
        <taxon>Ecdysozoa</taxon>
        <taxon>Nematoda</taxon>
        <taxon>Chromadorea</taxon>
        <taxon>Rhabditida</taxon>
        <taxon>Rhabditina</taxon>
        <taxon>Rhabditomorpha</taxon>
        <taxon>Rhabditoidea</taxon>
        <taxon>Rhabditidae</taxon>
        <taxon>Mesorhabditinae</taxon>
        <taxon>Mesorhabditis</taxon>
    </lineage>
</organism>
<dbReference type="InterPro" id="IPR013717">
    <property type="entry name" value="PIG-P"/>
</dbReference>
<dbReference type="EMBL" id="CATQJA010002706">
    <property type="protein sequence ID" value="CAJ0585828.1"/>
    <property type="molecule type" value="Genomic_DNA"/>
</dbReference>
<gene>
    <name evidence="7" type="ORF">MSPICULIGERA_LOCUS23838</name>
</gene>
<dbReference type="Pfam" id="PF08510">
    <property type="entry name" value="PIG-P"/>
    <property type="match status" value="1"/>
</dbReference>
<dbReference type="AlphaFoldDB" id="A0AA36GEW7"/>
<dbReference type="GO" id="GO:0005783">
    <property type="term" value="C:endoplasmic reticulum"/>
    <property type="evidence" value="ECO:0007669"/>
    <property type="project" value="TreeGrafter"/>
</dbReference>
<dbReference type="Proteomes" id="UP001177023">
    <property type="component" value="Unassembled WGS sequence"/>
</dbReference>
<feature type="non-terminal residue" evidence="7">
    <location>
        <position position="1"/>
    </location>
</feature>
<evidence type="ECO:0000256" key="1">
    <source>
        <dbReference type="ARBA" id="ARBA00004141"/>
    </source>
</evidence>
<comment type="subcellular location">
    <subcellularLocation>
        <location evidence="1">Membrane</location>
        <topology evidence="1">Multi-pass membrane protein</topology>
    </subcellularLocation>
</comment>
<dbReference type="GO" id="GO:0016020">
    <property type="term" value="C:membrane"/>
    <property type="evidence" value="ECO:0007669"/>
    <property type="project" value="UniProtKB-SubCell"/>
</dbReference>
<evidence type="ECO:0000259" key="6">
    <source>
        <dbReference type="Pfam" id="PF08510"/>
    </source>
</evidence>
<evidence type="ECO:0000313" key="7">
    <source>
        <dbReference type="EMBL" id="CAJ0585828.1"/>
    </source>
</evidence>
<evidence type="ECO:0000313" key="8">
    <source>
        <dbReference type="Proteomes" id="UP001177023"/>
    </source>
</evidence>
<evidence type="ECO:0000256" key="5">
    <source>
        <dbReference type="SAM" id="Phobius"/>
    </source>
</evidence>
<accession>A0AA36GEW7</accession>
<feature type="transmembrane region" description="Helical" evidence="5">
    <location>
        <begin position="62"/>
        <end position="85"/>
    </location>
</feature>
<keyword evidence="2 5" id="KW-0812">Transmembrane</keyword>
<keyword evidence="8" id="KW-1185">Reference proteome</keyword>
<dbReference type="InterPro" id="IPR052263">
    <property type="entry name" value="GPI_Anchor_Biosynth"/>
</dbReference>
<evidence type="ECO:0000256" key="2">
    <source>
        <dbReference type="ARBA" id="ARBA00022692"/>
    </source>
</evidence>
<protein>
    <recommendedName>
        <fullName evidence="6">PIG-P domain-containing protein</fullName>
    </recommendedName>
</protein>
<reference evidence="7" key="1">
    <citation type="submission" date="2023-06" db="EMBL/GenBank/DDBJ databases">
        <authorList>
            <person name="Delattre M."/>
        </authorList>
    </citation>
    <scope>NUCLEOTIDE SEQUENCE</scope>
    <source>
        <strain evidence="7">AF72</strain>
    </source>
</reference>
<feature type="domain" description="PIG-P" evidence="6">
    <location>
        <begin position="21"/>
        <end position="90"/>
    </location>
</feature>
<dbReference type="GO" id="GO:0006506">
    <property type="term" value="P:GPI anchor biosynthetic process"/>
    <property type="evidence" value="ECO:0007669"/>
    <property type="project" value="TreeGrafter"/>
</dbReference>
<proteinExistence type="predicted"/>
<keyword evidence="3 5" id="KW-1133">Transmembrane helix</keyword>
<keyword evidence="4 5" id="KW-0472">Membrane</keyword>
<sequence length="119" mass="13487">MSERVPLPSEEIHTPNPHPARGIYGFVLYIVGWLGLVSYLVWAIVPTPILESFGITYVPAKAWAIAVPLFVFLLTIIYPFTLLAFNIVRFRGIFEDVGYIEKDFGDHTLPIDPIEKKIN</sequence>